<dbReference type="InterPro" id="IPR001584">
    <property type="entry name" value="Integrase_cat-core"/>
</dbReference>
<dbReference type="InterPro" id="IPR021109">
    <property type="entry name" value="Peptidase_aspartic_dom_sf"/>
</dbReference>
<dbReference type="Gene3D" id="1.10.340.70">
    <property type="match status" value="1"/>
</dbReference>
<dbReference type="GO" id="GO:0004519">
    <property type="term" value="F:endonuclease activity"/>
    <property type="evidence" value="ECO:0007669"/>
    <property type="project" value="UniProtKB-KW"/>
</dbReference>
<dbReference type="OrthoDB" id="10068564at2759"/>
<dbReference type="Gene3D" id="3.30.70.270">
    <property type="match status" value="2"/>
</dbReference>
<dbReference type="PANTHER" id="PTHR37984:SF11">
    <property type="entry name" value="INTEGRASE CATALYTIC DOMAIN-CONTAINING PROTEIN"/>
    <property type="match status" value="1"/>
</dbReference>
<dbReference type="Pfam" id="PF17921">
    <property type="entry name" value="Integrase_H2C2"/>
    <property type="match status" value="1"/>
</dbReference>
<keyword evidence="7" id="KW-0695">RNA-directed DNA polymerase</keyword>
<evidence type="ECO:0000259" key="9">
    <source>
        <dbReference type="PROSITE" id="PS50878"/>
    </source>
</evidence>
<dbReference type="PROSITE" id="PS50878">
    <property type="entry name" value="RT_POL"/>
    <property type="match status" value="1"/>
</dbReference>
<keyword evidence="2" id="KW-0808">Transferase</keyword>
<evidence type="ECO:0000256" key="3">
    <source>
        <dbReference type="ARBA" id="ARBA00022695"/>
    </source>
</evidence>
<evidence type="ECO:0000256" key="2">
    <source>
        <dbReference type="ARBA" id="ARBA00022679"/>
    </source>
</evidence>
<feature type="region of interest" description="Disordered" evidence="8">
    <location>
        <begin position="260"/>
        <end position="290"/>
    </location>
</feature>
<dbReference type="PROSITE" id="PS50994">
    <property type="entry name" value="INTEGRASE"/>
    <property type="match status" value="1"/>
</dbReference>
<dbReference type="InterPro" id="IPR000477">
    <property type="entry name" value="RT_dom"/>
</dbReference>
<dbReference type="InterPro" id="IPR041373">
    <property type="entry name" value="RT_RNaseH"/>
</dbReference>
<keyword evidence="4" id="KW-0540">Nuclease</keyword>
<name>A0A9R0ES78_SPOFR</name>
<feature type="domain" description="Reverse transcriptase" evidence="9">
    <location>
        <begin position="468"/>
        <end position="645"/>
    </location>
</feature>
<evidence type="ECO:0000259" key="10">
    <source>
        <dbReference type="PROSITE" id="PS50994"/>
    </source>
</evidence>
<dbReference type="SUPFAM" id="SSF50630">
    <property type="entry name" value="Acid proteases"/>
    <property type="match status" value="1"/>
</dbReference>
<organism evidence="11 12">
    <name type="scientific">Spodoptera frugiperda</name>
    <name type="common">Fall armyworm</name>
    <dbReference type="NCBI Taxonomy" id="7108"/>
    <lineage>
        <taxon>Eukaryota</taxon>
        <taxon>Metazoa</taxon>
        <taxon>Ecdysozoa</taxon>
        <taxon>Arthropoda</taxon>
        <taxon>Hexapoda</taxon>
        <taxon>Insecta</taxon>
        <taxon>Pterygota</taxon>
        <taxon>Neoptera</taxon>
        <taxon>Endopterygota</taxon>
        <taxon>Lepidoptera</taxon>
        <taxon>Glossata</taxon>
        <taxon>Ditrysia</taxon>
        <taxon>Noctuoidea</taxon>
        <taxon>Noctuidae</taxon>
        <taxon>Amphipyrinae</taxon>
        <taxon>Spodoptera</taxon>
    </lineage>
</organism>
<dbReference type="EC" id="2.7.7.49" evidence="1"/>
<dbReference type="GeneID" id="118281254"/>
<dbReference type="GO" id="GO:0015074">
    <property type="term" value="P:DNA integration"/>
    <property type="evidence" value="ECO:0007669"/>
    <property type="project" value="InterPro"/>
</dbReference>
<dbReference type="InterPro" id="IPR043128">
    <property type="entry name" value="Rev_trsase/Diguanyl_cyclase"/>
</dbReference>
<evidence type="ECO:0000256" key="6">
    <source>
        <dbReference type="ARBA" id="ARBA00022801"/>
    </source>
</evidence>
<dbReference type="Gene3D" id="2.40.70.10">
    <property type="entry name" value="Acid Proteases"/>
    <property type="match status" value="1"/>
</dbReference>
<evidence type="ECO:0000256" key="8">
    <source>
        <dbReference type="SAM" id="MobiDB-lite"/>
    </source>
</evidence>
<reference evidence="12" key="1">
    <citation type="submission" date="2025-08" db="UniProtKB">
        <authorList>
            <consortium name="RefSeq"/>
        </authorList>
    </citation>
    <scope>IDENTIFICATION</scope>
    <source>
        <tissue evidence="12">Whole larval tissue</tissue>
    </source>
</reference>
<evidence type="ECO:0000313" key="11">
    <source>
        <dbReference type="Proteomes" id="UP000829999"/>
    </source>
</evidence>
<dbReference type="SUPFAM" id="SSF56672">
    <property type="entry name" value="DNA/RNA polymerases"/>
    <property type="match status" value="1"/>
</dbReference>
<dbReference type="InterPro" id="IPR036397">
    <property type="entry name" value="RNaseH_sf"/>
</dbReference>
<dbReference type="InterPro" id="IPR012337">
    <property type="entry name" value="RNaseH-like_sf"/>
</dbReference>
<dbReference type="Gene3D" id="3.10.10.10">
    <property type="entry name" value="HIV Type 1 Reverse Transcriptase, subunit A, domain 1"/>
    <property type="match status" value="1"/>
</dbReference>
<dbReference type="InterPro" id="IPR043502">
    <property type="entry name" value="DNA/RNA_pol_sf"/>
</dbReference>
<dbReference type="FunFam" id="3.30.70.270:FF:000020">
    <property type="entry name" value="Transposon Tf2-6 polyprotein-like Protein"/>
    <property type="match status" value="1"/>
</dbReference>
<dbReference type="Proteomes" id="UP000829999">
    <property type="component" value="Chromosome 31"/>
</dbReference>
<dbReference type="Pfam" id="PF00078">
    <property type="entry name" value="RVT_1"/>
    <property type="match status" value="1"/>
</dbReference>
<feature type="domain" description="Integrase catalytic" evidence="10">
    <location>
        <begin position="1014"/>
        <end position="1143"/>
    </location>
</feature>
<keyword evidence="5" id="KW-0255">Endonuclease</keyword>
<dbReference type="GO" id="GO:0042575">
    <property type="term" value="C:DNA polymerase complex"/>
    <property type="evidence" value="ECO:0007669"/>
    <property type="project" value="UniProtKB-ARBA"/>
</dbReference>
<dbReference type="FunFam" id="1.10.340.70:FF:000003">
    <property type="entry name" value="Protein CBG25708"/>
    <property type="match status" value="1"/>
</dbReference>
<dbReference type="GO" id="GO:0016787">
    <property type="term" value="F:hydrolase activity"/>
    <property type="evidence" value="ECO:0007669"/>
    <property type="project" value="UniProtKB-KW"/>
</dbReference>
<sequence length="1143" mass="131552">MSLLSLEKFDCNGESTSVGARWERWKRALFIYLEASNIDKDIKKRASLLHFGGLDLQEVFYNIPGANVEPTEGEDVFEIAISKLDAYFAPKQSKVYERHTFRLLKQEPDEKFEKFVVRLRKQADKCQFADRDENIIDQITEKCFLPELRKKILRIGDEITLERVITEANTLEVVNKQLEEFKNPLKSNENQEVNRMDSKFKRDFDKSKNVRHGCGRCGNPRHAGNDEKCPARDKECLKCGLKGHFRQYCRTKRTVKRKVEREYRHEQKKGRFDREKNEVNEVGDSSNKTVHREGDTEYVFHIDDDVEINCTIGGVQTKMLIDSGCKQNLITEKTWEILKKNKVSVYNQLPNPNVTFMAYGSSTPLKIKGSFEAQIKVGLRSENSTFYVVIDGTRNLLGKTSAIALGVLKIGLNAEVNQVDFQIFPKFKDVLIHLPIDHSIPPVSQPYRRIPIPLEAKIENKIEELNQRDIIEPVVGSSKWVSPVVPVLKENGEVRLCVDMRRANEAIVRENHPLPTMDKLLPKMKNAKVFTKLDIKDAFHQLEIDPASRHITTFITSKGLFRYKRLMFGISCAPEIFQKTLERMLLGCEGVVNYIDDILIYGKDLIEHDSRLKKVISVLNENNVVIRNDKCCFRMEKVNFLGHELSGEGVRPLKKYISTIKEFRAPKTTGELQSFLGLVNFVSKWIPNYATVTEPLKILLRNKTGDRADITENWGLEQKSCFESLKEIMTNISSLGYYNVSDRTIVIADASPVGLGGVLVQTNSKGEPRIIAYGHKTLTDCERRYCQTEKEALALVWAVEHFHIFLYGKRFELITDHKPLEVIFGPKSKPCARIERWVMRLQSYDYKIVYQPGKTNIADSLSRLSKNAEKSRIKLEDNHICQIVEFVRPRAVSLKEIIDSSMEDKEILNVKEGLYQNIWNDDVKLYKIFQNELCFHEGILLRGMRIVVPSALRKRVLDAAHEGHPGIVSMKARLRTKVWWPRCDKEAENIVKACKGCTLVSAPCPPTPMKRRELPEGPWIDIAIDLMGPLPSSDHLFVVVDYYSRYKEVKICRKITSTEIVAKLKEIFSRLGNPISITADNGRQFISEEFKSFLTERNIILFNTVPYWPQQNGEVERQNRDILKRLKISIAENKTGRKVCWII</sequence>
<dbReference type="GO" id="GO:0003964">
    <property type="term" value="F:RNA-directed DNA polymerase activity"/>
    <property type="evidence" value="ECO:0007669"/>
    <property type="project" value="UniProtKB-KW"/>
</dbReference>
<evidence type="ECO:0000256" key="7">
    <source>
        <dbReference type="ARBA" id="ARBA00022918"/>
    </source>
</evidence>
<dbReference type="AlphaFoldDB" id="A0A9R0ES78"/>
<dbReference type="PANTHER" id="PTHR37984">
    <property type="entry name" value="PROTEIN CBG26694"/>
    <property type="match status" value="1"/>
</dbReference>
<dbReference type="RefSeq" id="XP_035457727.2">
    <property type="nucleotide sequence ID" value="XM_035601834.2"/>
</dbReference>
<dbReference type="Gene3D" id="3.30.420.10">
    <property type="entry name" value="Ribonuclease H-like superfamily/Ribonuclease H"/>
    <property type="match status" value="1"/>
</dbReference>
<evidence type="ECO:0000256" key="1">
    <source>
        <dbReference type="ARBA" id="ARBA00012493"/>
    </source>
</evidence>
<dbReference type="InterPro" id="IPR050951">
    <property type="entry name" value="Retrovirus_Pol_polyprotein"/>
</dbReference>
<gene>
    <name evidence="12" type="primary">LOC118281254</name>
</gene>
<dbReference type="CDD" id="cd01647">
    <property type="entry name" value="RT_LTR"/>
    <property type="match status" value="1"/>
</dbReference>
<keyword evidence="3" id="KW-0548">Nucleotidyltransferase</keyword>
<evidence type="ECO:0000313" key="12">
    <source>
        <dbReference type="RefSeq" id="XP_035457727.2"/>
    </source>
</evidence>
<protein>
    <recommendedName>
        <fullName evidence="1">RNA-directed DNA polymerase</fullName>
        <ecNumber evidence="1">2.7.7.49</ecNumber>
    </recommendedName>
</protein>
<dbReference type="GO" id="GO:0003676">
    <property type="term" value="F:nucleic acid binding"/>
    <property type="evidence" value="ECO:0007669"/>
    <property type="project" value="InterPro"/>
</dbReference>
<keyword evidence="6" id="KW-0378">Hydrolase</keyword>
<accession>A0A9R0ES78</accession>
<evidence type="ECO:0000256" key="4">
    <source>
        <dbReference type="ARBA" id="ARBA00022722"/>
    </source>
</evidence>
<dbReference type="InterPro" id="IPR041588">
    <property type="entry name" value="Integrase_H2C2"/>
</dbReference>
<dbReference type="CDD" id="cd09274">
    <property type="entry name" value="RNase_HI_RT_Ty3"/>
    <property type="match status" value="1"/>
</dbReference>
<dbReference type="Pfam" id="PF17917">
    <property type="entry name" value="RT_RNaseH"/>
    <property type="match status" value="1"/>
</dbReference>
<feature type="compositionally biased region" description="Basic and acidic residues" evidence="8">
    <location>
        <begin position="260"/>
        <end position="279"/>
    </location>
</feature>
<dbReference type="SUPFAM" id="SSF53098">
    <property type="entry name" value="Ribonuclease H-like"/>
    <property type="match status" value="1"/>
</dbReference>
<evidence type="ECO:0000256" key="5">
    <source>
        <dbReference type="ARBA" id="ARBA00022759"/>
    </source>
</evidence>
<proteinExistence type="predicted"/>
<keyword evidence="11" id="KW-1185">Reference proteome</keyword>